<keyword evidence="1" id="KW-0732">Signal</keyword>
<dbReference type="VEuPathDB" id="MicrosporidiaDB:H312_03198"/>
<accession>A0A059EWX2</accession>
<sequence>MFHLLKFTIILIRFLFIVSATNKNDRNDRMTNPNNIFYEDLLMIEISKNFVALETELKEICNLISNSRNDTSENILNRTSNMIKIQYLMLKRCFYSLAIKNKRNFLIDRIIYANEECIQEIKGYLKEYEEFMTKVLFFENFINAQIMEIGSYFELSYQIEVSINVYLNKIKEYTDSYIESIKEFLEFNKDF</sequence>
<dbReference type="Proteomes" id="UP000030655">
    <property type="component" value="Unassembled WGS sequence"/>
</dbReference>
<protein>
    <submittedName>
        <fullName evidence="2">Uncharacterized protein</fullName>
    </submittedName>
</protein>
<evidence type="ECO:0000256" key="1">
    <source>
        <dbReference type="SAM" id="SignalP"/>
    </source>
</evidence>
<reference evidence="2 3" key="2">
    <citation type="submission" date="2014-03" db="EMBL/GenBank/DDBJ databases">
        <title>The Genome Sequence of Anncaliia algerae insect isolate PRA339.</title>
        <authorList>
            <consortium name="The Broad Institute Genome Sequencing Platform"/>
            <consortium name="The Broad Institute Genome Sequencing Center for Infectious Disease"/>
            <person name="Cuomo C."/>
            <person name="Becnel J."/>
            <person name="Sanscrainte N."/>
            <person name="Walker B."/>
            <person name="Young S.K."/>
            <person name="Zeng Q."/>
            <person name="Gargeya S."/>
            <person name="Fitzgerald M."/>
            <person name="Haas B."/>
            <person name="Abouelleil A."/>
            <person name="Alvarado L."/>
            <person name="Arachchi H.M."/>
            <person name="Berlin A.M."/>
            <person name="Chapman S.B."/>
            <person name="Dewar J."/>
            <person name="Goldberg J."/>
            <person name="Griggs A."/>
            <person name="Gujja S."/>
            <person name="Hansen M."/>
            <person name="Howarth C."/>
            <person name="Imamovic A."/>
            <person name="Larimer J."/>
            <person name="McCowan C."/>
            <person name="Murphy C."/>
            <person name="Neiman D."/>
            <person name="Pearson M."/>
            <person name="Priest M."/>
            <person name="Roberts A."/>
            <person name="Saif S."/>
            <person name="Shea T."/>
            <person name="Sisk P."/>
            <person name="Sykes S."/>
            <person name="Wortman J."/>
            <person name="Nusbaum C."/>
            <person name="Birren B."/>
        </authorList>
    </citation>
    <scope>NUCLEOTIDE SEQUENCE [LARGE SCALE GENOMIC DNA]</scope>
    <source>
        <strain evidence="2 3">PRA339</strain>
    </source>
</reference>
<evidence type="ECO:0000313" key="2">
    <source>
        <dbReference type="EMBL" id="KCZ79410.1"/>
    </source>
</evidence>
<gene>
    <name evidence="2" type="ORF">H312_03198</name>
</gene>
<name>A0A059EWX2_9MICR</name>
<feature type="chain" id="PRO_5001571721" evidence="1">
    <location>
        <begin position="21"/>
        <end position="191"/>
    </location>
</feature>
<dbReference type="OrthoDB" id="10309116at2759"/>
<feature type="signal peptide" evidence="1">
    <location>
        <begin position="1"/>
        <end position="20"/>
    </location>
</feature>
<dbReference type="AlphaFoldDB" id="A0A059EWX2"/>
<proteinExistence type="predicted"/>
<reference evidence="3" key="1">
    <citation type="submission" date="2013-02" db="EMBL/GenBank/DDBJ databases">
        <authorList>
            <consortium name="The Broad Institute Genome Sequencing Platform"/>
            <person name="Cuomo C."/>
            <person name="Becnel J."/>
            <person name="Sanscrainte N."/>
            <person name="Walker B."/>
            <person name="Young S.K."/>
            <person name="Zeng Q."/>
            <person name="Gargeya S."/>
            <person name="Fitzgerald M."/>
            <person name="Haas B."/>
            <person name="Abouelleil A."/>
            <person name="Alvarado L."/>
            <person name="Arachchi H.M."/>
            <person name="Berlin A.M."/>
            <person name="Chapman S.B."/>
            <person name="Dewar J."/>
            <person name="Goldberg J."/>
            <person name="Griggs A."/>
            <person name="Gujja S."/>
            <person name="Hansen M."/>
            <person name="Howarth C."/>
            <person name="Imamovic A."/>
            <person name="Larimer J."/>
            <person name="McCowan C."/>
            <person name="Murphy C."/>
            <person name="Neiman D."/>
            <person name="Pearson M."/>
            <person name="Priest M."/>
            <person name="Roberts A."/>
            <person name="Saif S."/>
            <person name="Shea T."/>
            <person name="Sisk P."/>
            <person name="Sykes S."/>
            <person name="Wortman J."/>
            <person name="Nusbaum C."/>
            <person name="Birren B."/>
        </authorList>
    </citation>
    <scope>NUCLEOTIDE SEQUENCE [LARGE SCALE GENOMIC DNA]</scope>
    <source>
        <strain evidence="3">PRA339</strain>
    </source>
</reference>
<evidence type="ECO:0000313" key="3">
    <source>
        <dbReference type="Proteomes" id="UP000030655"/>
    </source>
</evidence>
<keyword evidence="3" id="KW-1185">Reference proteome</keyword>
<organism evidence="2 3">
    <name type="scientific">Anncaliia algerae PRA339</name>
    <dbReference type="NCBI Taxonomy" id="1288291"/>
    <lineage>
        <taxon>Eukaryota</taxon>
        <taxon>Fungi</taxon>
        <taxon>Fungi incertae sedis</taxon>
        <taxon>Microsporidia</taxon>
        <taxon>Tubulinosematoidea</taxon>
        <taxon>Tubulinosematidae</taxon>
        <taxon>Anncaliia</taxon>
    </lineage>
</organism>
<dbReference type="HOGENOM" id="CLU_1421099_0_0_1"/>
<dbReference type="EMBL" id="KK365281">
    <property type="protein sequence ID" value="KCZ79410.1"/>
    <property type="molecule type" value="Genomic_DNA"/>
</dbReference>